<dbReference type="Proteomes" id="UP000689195">
    <property type="component" value="Unassembled WGS sequence"/>
</dbReference>
<accession>A0A8S1VP87</accession>
<evidence type="ECO:0008006" key="10">
    <source>
        <dbReference type="Google" id="ProtNLM"/>
    </source>
</evidence>
<dbReference type="PANTHER" id="PTHR46621:SF1">
    <property type="entry name" value="SNRNA-ACTIVATING PROTEIN COMPLEX SUBUNIT 4"/>
    <property type="match status" value="1"/>
</dbReference>
<proteinExistence type="predicted"/>
<dbReference type="InterPro" id="IPR001005">
    <property type="entry name" value="SANT/Myb"/>
</dbReference>
<dbReference type="PROSITE" id="PS51293">
    <property type="entry name" value="SANT"/>
    <property type="match status" value="1"/>
</dbReference>
<feature type="domain" description="HTH myb-type" evidence="7">
    <location>
        <begin position="14"/>
        <end position="63"/>
    </location>
</feature>
<reference evidence="8" key="1">
    <citation type="submission" date="2021-01" db="EMBL/GenBank/DDBJ databases">
        <authorList>
            <consortium name="Genoscope - CEA"/>
            <person name="William W."/>
        </authorList>
    </citation>
    <scope>NUCLEOTIDE SEQUENCE</scope>
</reference>
<keyword evidence="2" id="KW-0238">DNA-binding</keyword>
<evidence type="ECO:0000313" key="9">
    <source>
        <dbReference type="Proteomes" id="UP000689195"/>
    </source>
</evidence>
<feature type="domain" description="HTH myb-type" evidence="7">
    <location>
        <begin position="66"/>
        <end position="120"/>
    </location>
</feature>
<keyword evidence="9" id="KW-1185">Reference proteome</keyword>
<dbReference type="GO" id="GO:0042796">
    <property type="term" value="P:snRNA transcription by RNA polymerase III"/>
    <property type="evidence" value="ECO:0007669"/>
    <property type="project" value="TreeGrafter"/>
</dbReference>
<dbReference type="InterPro" id="IPR017930">
    <property type="entry name" value="Myb_dom"/>
</dbReference>
<comment type="caution">
    <text evidence="8">The sequence shown here is derived from an EMBL/GenBank/DDBJ whole genome shotgun (WGS) entry which is preliminary data.</text>
</comment>
<evidence type="ECO:0000259" key="7">
    <source>
        <dbReference type="PROSITE" id="PS51294"/>
    </source>
</evidence>
<dbReference type="SMART" id="SM00717">
    <property type="entry name" value="SANT"/>
    <property type="match status" value="3"/>
</dbReference>
<dbReference type="GO" id="GO:0019185">
    <property type="term" value="C:snRNA-activating protein complex"/>
    <property type="evidence" value="ECO:0007669"/>
    <property type="project" value="TreeGrafter"/>
</dbReference>
<dbReference type="InterPro" id="IPR051575">
    <property type="entry name" value="Myb-like_DNA-bd"/>
</dbReference>
<feature type="domain" description="HTH myb-type" evidence="7">
    <location>
        <begin position="124"/>
        <end position="171"/>
    </location>
</feature>
<dbReference type="AlphaFoldDB" id="A0A8S1VP87"/>
<feature type="domain" description="Myb-like" evidence="5">
    <location>
        <begin position="14"/>
        <end position="64"/>
    </location>
</feature>
<dbReference type="GO" id="GO:0000978">
    <property type="term" value="F:RNA polymerase II cis-regulatory region sequence-specific DNA binding"/>
    <property type="evidence" value="ECO:0007669"/>
    <property type="project" value="TreeGrafter"/>
</dbReference>
<feature type="domain" description="SANT" evidence="6">
    <location>
        <begin position="17"/>
        <end position="56"/>
    </location>
</feature>
<name>A0A8S1VP87_9CILI</name>
<dbReference type="OrthoDB" id="293796at2759"/>
<evidence type="ECO:0000259" key="6">
    <source>
        <dbReference type="PROSITE" id="PS51293"/>
    </source>
</evidence>
<dbReference type="GO" id="GO:0042795">
    <property type="term" value="P:snRNA transcription by RNA polymerase II"/>
    <property type="evidence" value="ECO:0007669"/>
    <property type="project" value="TreeGrafter"/>
</dbReference>
<keyword evidence="4" id="KW-0539">Nucleus</keyword>
<evidence type="ECO:0000256" key="2">
    <source>
        <dbReference type="ARBA" id="ARBA00023125"/>
    </source>
</evidence>
<evidence type="ECO:0000313" key="8">
    <source>
        <dbReference type="EMBL" id="CAD8179808.1"/>
    </source>
</evidence>
<dbReference type="PROSITE" id="PS51294">
    <property type="entry name" value="HTH_MYB"/>
    <property type="match status" value="3"/>
</dbReference>
<protein>
    <recommendedName>
        <fullName evidence="10">Myb-like DNA-binding domain protein</fullName>
    </recommendedName>
</protein>
<sequence length="257" mass="31074">MSLRVQKEDESCLEKKIIKTAWNTKEDNLLKKGIRMCGTNWIAIAQYLPNRNPNQCAQRWKRLQGHRSRTNQFWKPEEDQQLLNLISQFGKKWSKIAQILINRNSKQCRNRFVNTLDPKLKQHSFTQQEDQLIYEKYIQYGSKWSFISKFIEGRSDNQIKNRFYNNIRSQYLQVQNPYYSKQTLSEPKELLEKVREEHLRNNGTFQNLEKIKDQNDHQTKGEELFMYANEYNYSNPDQEFYSDMDFEFLSQSHKNIF</sequence>
<dbReference type="GO" id="GO:0001006">
    <property type="term" value="F:RNA polymerase III type 3 promoter sequence-specific DNA binding"/>
    <property type="evidence" value="ECO:0007669"/>
    <property type="project" value="TreeGrafter"/>
</dbReference>
<keyword evidence="3" id="KW-0804">Transcription</keyword>
<dbReference type="Pfam" id="PF00249">
    <property type="entry name" value="Myb_DNA-binding"/>
    <property type="match status" value="1"/>
</dbReference>
<dbReference type="CDD" id="cd00167">
    <property type="entry name" value="SANT"/>
    <property type="match status" value="3"/>
</dbReference>
<feature type="domain" description="Myb-like" evidence="5">
    <location>
        <begin position="117"/>
        <end position="167"/>
    </location>
</feature>
<gene>
    <name evidence="8" type="ORF">PPENT_87.1.T0730004</name>
</gene>
<dbReference type="EMBL" id="CAJJDO010000073">
    <property type="protein sequence ID" value="CAD8179808.1"/>
    <property type="molecule type" value="Genomic_DNA"/>
</dbReference>
<feature type="domain" description="Myb-like" evidence="5">
    <location>
        <begin position="74"/>
        <end position="116"/>
    </location>
</feature>
<dbReference type="PANTHER" id="PTHR46621">
    <property type="entry name" value="SNRNA-ACTIVATING PROTEIN COMPLEX SUBUNIT 4"/>
    <property type="match status" value="1"/>
</dbReference>
<evidence type="ECO:0000256" key="3">
    <source>
        <dbReference type="ARBA" id="ARBA00023163"/>
    </source>
</evidence>
<keyword evidence="1" id="KW-0805">Transcription regulation</keyword>
<evidence type="ECO:0000256" key="1">
    <source>
        <dbReference type="ARBA" id="ARBA00023015"/>
    </source>
</evidence>
<evidence type="ECO:0000256" key="4">
    <source>
        <dbReference type="ARBA" id="ARBA00023242"/>
    </source>
</evidence>
<evidence type="ECO:0000259" key="5">
    <source>
        <dbReference type="PROSITE" id="PS50090"/>
    </source>
</evidence>
<dbReference type="Pfam" id="PF13921">
    <property type="entry name" value="Myb_DNA-bind_6"/>
    <property type="match status" value="1"/>
</dbReference>
<organism evidence="8 9">
    <name type="scientific">Paramecium pentaurelia</name>
    <dbReference type="NCBI Taxonomy" id="43138"/>
    <lineage>
        <taxon>Eukaryota</taxon>
        <taxon>Sar</taxon>
        <taxon>Alveolata</taxon>
        <taxon>Ciliophora</taxon>
        <taxon>Intramacronucleata</taxon>
        <taxon>Oligohymenophorea</taxon>
        <taxon>Peniculida</taxon>
        <taxon>Parameciidae</taxon>
        <taxon>Paramecium</taxon>
    </lineage>
</organism>
<dbReference type="PROSITE" id="PS50090">
    <property type="entry name" value="MYB_LIKE"/>
    <property type="match status" value="3"/>
</dbReference>
<dbReference type="InterPro" id="IPR017884">
    <property type="entry name" value="SANT_dom"/>
</dbReference>